<dbReference type="Gene3D" id="2.60.40.640">
    <property type="match status" value="1"/>
</dbReference>
<reference evidence="3 4" key="1">
    <citation type="submission" date="2014-06" db="EMBL/GenBank/DDBJ databases">
        <authorList>
            <person name="Swart Estienne"/>
        </authorList>
    </citation>
    <scope>NUCLEOTIDE SEQUENCE [LARGE SCALE GENOMIC DNA]</scope>
    <source>
        <strain evidence="3 4">130c</strain>
    </source>
</reference>
<feature type="domain" description="Arrestin-like N-terminal" evidence="2">
    <location>
        <begin position="25"/>
        <end position="146"/>
    </location>
</feature>
<dbReference type="InterPro" id="IPR011021">
    <property type="entry name" value="Arrestin-like_N"/>
</dbReference>
<evidence type="ECO:0000259" key="2">
    <source>
        <dbReference type="Pfam" id="PF00339"/>
    </source>
</evidence>
<dbReference type="EMBL" id="CCKQ01019711">
    <property type="protein sequence ID" value="CDW91741.1"/>
    <property type="molecule type" value="Genomic_DNA"/>
</dbReference>
<proteinExistence type="predicted"/>
<dbReference type="OrthoDB" id="291852at2759"/>
<evidence type="ECO:0000313" key="3">
    <source>
        <dbReference type="EMBL" id="CDW91741.1"/>
    </source>
</evidence>
<dbReference type="GO" id="GO:0015031">
    <property type="term" value="P:protein transport"/>
    <property type="evidence" value="ECO:0007669"/>
    <property type="project" value="TreeGrafter"/>
</dbReference>
<dbReference type="Pfam" id="PF00339">
    <property type="entry name" value="Arrestin_N"/>
    <property type="match status" value="1"/>
</dbReference>
<dbReference type="InterPro" id="IPR050357">
    <property type="entry name" value="Arrestin_domain-protein"/>
</dbReference>
<evidence type="ECO:0000256" key="1">
    <source>
        <dbReference type="SAM" id="MobiDB-lite"/>
    </source>
</evidence>
<sequence>MGGSNSKKEFTKGQILIKLDSNHVITGQPITGQITYRLDEEYPTDSLTLELIGKEKFVSNTSIKANEPGTQNMVTTKSTKKILVQQTKLIQKFDDKLKAKGTKTFNFSFQFSPDLPSSIYFVGDKNLKMYVQYKLFARMEDASGQKQKYNPLICKRLVIISQQPEEVKFDQSHMSQYQLKHLFLINAGVSKALAYVEKDAFTPKDTIKLRLELDNSQCDQELRKAKVRFYREITASTRTSTPFLVKDVILKRRVIGVPPKTSQPRDIDLPLAQINYNSDKYFKQAVEKKKFLYGQYGEWIYQLQPSVKTLQFECKYYIEVSFKHNGLNFGKSIPPIKIPIQIFNSNNVVGVFNNNNNIQRFDSVRNIQGNFNHQASMTLPRQQSFGQDNQYIGQNNIAMVQQQQQLFNQIQQQNQMRFSQSMHAGGFNANGFGDNSNAFGQINNQNNGFGQNQLIQGQVVVLPPDESQNNQMAYGHPVFLENEHNQYANPQDEQIPTSFKQPKQSK</sequence>
<dbReference type="AlphaFoldDB" id="A0A078BC02"/>
<feature type="region of interest" description="Disordered" evidence="1">
    <location>
        <begin position="484"/>
        <end position="506"/>
    </location>
</feature>
<name>A0A078BC02_STYLE</name>
<accession>A0A078BC02</accession>
<dbReference type="Proteomes" id="UP000039865">
    <property type="component" value="Unassembled WGS sequence"/>
</dbReference>
<keyword evidence="4" id="KW-1185">Reference proteome</keyword>
<dbReference type="InParanoid" id="A0A078BC02"/>
<evidence type="ECO:0000313" key="4">
    <source>
        <dbReference type="Proteomes" id="UP000039865"/>
    </source>
</evidence>
<feature type="compositionally biased region" description="Polar residues" evidence="1">
    <location>
        <begin position="485"/>
        <end position="506"/>
    </location>
</feature>
<organism evidence="3 4">
    <name type="scientific">Stylonychia lemnae</name>
    <name type="common">Ciliate</name>
    <dbReference type="NCBI Taxonomy" id="5949"/>
    <lineage>
        <taxon>Eukaryota</taxon>
        <taxon>Sar</taxon>
        <taxon>Alveolata</taxon>
        <taxon>Ciliophora</taxon>
        <taxon>Intramacronucleata</taxon>
        <taxon>Spirotrichea</taxon>
        <taxon>Stichotrichia</taxon>
        <taxon>Sporadotrichida</taxon>
        <taxon>Oxytrichidae</taxon>
        <taxon>Stylonychinae</taxon>
        <taxon>Stylonychia</taxon>
    </lineage>
</organism>
<gene>
    <name evidence="3" type="primary">Contig5456.g5829</name>
    <name evidence="3" type="ORF">STYLEM_20901</name>
</gene>
<dbReference type="PANTHER" id="PTHR11188:SF17">
    <property type="entry name" value="FI21816P1"/>
    <property type="match status" value="1"/>
</dbReference>
<dbReference type="GO" id="GO:0005737">
    <property type="term" value="C:cytoplasm"/>
    <property type="evidence" value="ECO:0007669"/>
    <property type="project" value="TreeGrafter"/>
</dbReference>
<dbReference type="PANTHER" id="PTHR11188">
    <property type="entry name" value="ARRESTIN DOMAIN CONTAINING PROTEIN"/>
    <property type="match status" value="1"/>
</dbReference>
<protein>
    <recommendedName>
        <fullName evidence="2">Arrestin-like N-terminal domain-containing protein</fullName>
    </recommendedName>
</protein>
<dbReference type="InterPro" id="IPR014752">
    <property type="entry name" value="Arrestin-like_C"/>
</dbReference>